<protein>
    <submittedName>
        <fullName evidence="1">Uncharacterized protein</fullName>
    </submittedName>
</protein>
<dbReference type="EMBL" id="CP017244">
    <property type="protein sequence ID" value="APO79325.1"/>
    <property type="molecule type" value="Genomic_DNA"/>
</dbReference>
<reference evidence="1 2" key="1">
    <citation type="submission" date="2016-09" db="EMBL/GenBank/DDBJ databases">
        <title>The complete genome sequences of Rhizobium gallicum, symbiovars gallicum and phaseoli, symbionts associated to common bean (Phaseolus vulgaris).</title>
        <authorList>
            <person name="Bustos P."/>
            <person name="Santamaria R.I."/>
            <person name="Perez-Carrascal O.M."/>
            <person name="Juarez S."/>
            <person name="Lozano L."/>
            <person name="Martinez-Flores I."/>
            <person name="Martinez-Romero E."/>
            <person name="Cevallos M."/>
            <person name="Romero D."/>
            <person name="Davila G."/>
            <person name="Gonzalez V."/>
        </authorList>
    </citation>
    <scope>NUCLEOTIDE SEQUENCE [LARGE SCALE GENOMIC DNA]</scope>
    <source>
        <strain evidence="1 2">8C-3</strain>
        <plasmid evidence="2">Plasmid prsp8c3c</plasmid>
    </source>
</reference>
<evidence type="ECO:0000313" key="2">
    <source>
        <dbReference type="Proteomes" id="UP000185109"/>
    </source>
</evidence>
<dbReference type="Proteomes" id="UP000185109">
    <property type="component" value="Plasmid pRsp8C3c"/>
</dbReference>
<organism evidence="1 2">
    <name type="scientific">Rhizobium etli 8C-3</name>
    <dbReference type="NCBI Taxonomy" id="538025"/>
    <lineage>
        <taxon>Bacteria</taxon>
        <taxon>Pseudomonadati</taxon>
        <taxon>Pseudomonadota</taxon>
        <taxon>Alphaproteobacteria</taxon>
        <taxon>Hyphomicrobiales</taxon>
        <taxon>Rhizobiaceae</taxon>
        <taxon>Rhizobium/Agrobacterium group</taxon>
        <taxon>Rhizobium</taxon>
    </lineage>
</organism>
<name>A0A1L5PGW6_RHIET</name>
<dbReference type="AlphaFoldDB" id="A0A1L5PGW6"/>
<accession>A0A1L5PGW6</accession>
<geneLocation type="plasmid" evidence="2">
    <name>prsp8c3c</name>
</geneLocation>
<sequence>MRHNRPLAEGARFGTAFSLRIVVENRCPKNYSEFHLDKLRPYSWHLSQKGIGIGAN</sequence>
<proteinExistence type="predicted"/>
<gene>
    <name evidence="1" type="ORF">AM571_PC01594</name>
</gene>
<evidence type="ECO:0000313" key="1">
    <source>
        <dbReference type="EMBL" id="APO79325.1"/>
    </source>
</evidence>
<keyword evidence="1" id="KW-0614">Plasmid</keyword>